<comment type="caution">
    <text evidence="1">The sequence shown here is derived from an EMBL/GenBank/DDBJ whole genome shotgun (WGS) entry which is preliminary data.</text>
</comment>
<gene>
    <name evidence="1" type="ORF">BON30_30985</name>
</gene>
<reference evidence="1 2" key="2">
    <citation type="submission" date="2016-12" db="EMBL/GenBank/DDBJ databases">
        <title>Draft Genome Sequence of Cystobacter ferrugineus Strain Cbfe23.</title>
        <authorList>
            <person name="Akbar S."/>
            <person name="Dowd S.E."/>
            <person name="Stevens D.C."/>
        </authorList>
    </citation>
    <scope>NUCLEOTIDE SEQUENCE [LARGE SCALE GENOMIC DNA]</scope>
    <source>
        <strain evidence="1 2">Cbfe23</strain>
    </source>
</reference>
<name>A0A1L9B3R8_9BACT</name>
<evidence type="ECO:0000313" key="1">
    <source>
        <dbReference type="EMBL" id="OJH36917.1"/>
    </source>
</evidence>
<protein>
    <submittedName>
        <fullName evidence="1">Uncharacterized protein</fullName>
    </submittedName>
</protein>
<evidence type="ECO:0000313" key="2">
    <source>
        <dbReference type="Proteomes" id="UP000182229"/>
    </source>
</evidence>
<dbReference type="RefSeq" id="WP_071902070.1">
    <property type="nucleotide sequence ID" value="NZ_MPIN01000009.1"/>
</dbReference>
<organism evidence="1 2">
    <name type="scientific">Cystobacter ferrugineus</name>
    <dbReference type="NCBI Taxonomy" id="83449"/>
    <lineage>
        <taxon>Bacteria</taxon>
        <taxon>Pseudomonadati</taxon>
        <taxon>Myxococcota</taxon>
        <taxon>Myxococcia</taxon>
        <taxon>Myxococcales</taxon>
        <taxon>Cystobacterineae</taxon>
        <taxon>Archangiaceae</taxon>
        <taxon>Cystobacter</taxon>
    </lineage>
</organism>
<dbReference type="STRING" id="83449.BON30_30985"/>
<reference evidence="2" key="1">
    <citation type="submission" date="2016-11" db="EMBL/GenBank/DDBJ databases">
        <authorList>
            <person name="Shukria A."/>
            <person name="Stevens D.C."/>
        </authorList>
    </citation>
    <scope>NUCLEOTIDE SEQUENCE [LARGE SCALE GENOMIC DNA]</scope>
    <source>
        <strain evidence="2">Cbfe23</strain>
    </source>
</reference>
<sequence length="425" mass="48551">MPTYTAWGAPITFSWELEGNTARILQWFAPPNAPATWLQMSQEERTAFFVKNVGPQWRKKKSDPGICYDDFVNVSPVPWVKLTQEVWFETWEMQCTAPFPDTLEGLFHQLDTVREAFPSDRNDFQVHIVFALPEEEGPRKLYSALLTALFSQLNDYAMAKLYGKQADIIQDRFYGASTVNCMALFNSLMTGDELEVNKASGYKFNFVGMRKNYDTPNKIGLEIREGWSTQYDKFKSLMTRVVGMLGAMEKETTYAVKASPPSDARPFTLFQHLEFIRTRQPESIGGPEAESLGALLPGAQYTDCDGLLYREAIRLVEVALDNDRVKKVPFPQTKVNAQRKLERLVEPPGVLYERWRKALLPWELHPAFDGNMFAQQGILVARMKLKGALARYLLGMEQGRVAPDDGFVHGQVKSFFESTRLFRYL</sequence>
<dbReference type="EMBL" id="MPIN01000009">
    <property type="protein sequence ID" value="OJH36917.1"/>
    <property type="molecule type" value="Genomic_DNA"/>
</dbReference>
<accession>A0A1L9B3R8</accession>
<keyword evidence="2" id="KW-1185">Reference proteome</keyword>
<dbReference type="OrthoDB" id="1817605at2"/>
<dbReference type="Proteomes" id="UP000182229">
    <property type="component" value="Unassembled WGS sequence"/>
</dbReference>
<dbReference type="AlphaFoldDB" id="A0A1L9B3R8"/>
<proteinExistence type="predicted"/>